<reference evidence="2" key="1">
    <citation type="submission" date="2014-09" db="EMBL/GenBank/DDBJ databases">
        <authorList>
            <person name="Magalhaes I.L.F."/>
            <person name="Oliveira U."/>
            <person name="Santos F.R."/>
            <person name="Vidigal T.H.D.A."/>
            <person name="Brescovit A.D."/>
            <person name="Santos A.J."/>
        </authorList>
    </citation>
    <scope>NUCLEOTIDE SEQUENCE</scope>
    <source>
        <tissue evidence="2">Shoot tissue taken approximately 20 cm above the soil surface</tissue>
    </source>
</reference>
<dbReference type="AlphaFoldDB" id="A0A0A8YT92"/>
<dbReference type="EMBL" id="GBRH01268109">
    <property type="protein sequence ID" value="JAD29786.1"/>
    <property type="molecule type" value="Transcribed_RNA"/>
</dbReference>
<proteinExistence type="predicted"/>
<evidence type="ECO:0000313" key="2">
    <source>
        <dbReference type="EMBL" id="JAD29786.1"/>
    </source>
</evidence>
<protein>
    <recommendedName>
        <fullName evidence="1">MULE transposase domain-containing protein</fullName>
    </recommendedName>
</protein>
<reference evidence="2" key="2">
    <citation type="journal article" date="2015" name="Data Brief">
        <title>Shoot transcriptome of the giant reed, Arundo donax.</title>
        <authorList>
            <person name="Barrero R.A."/>
            <person name="Guerrero F.D."/>
            <person name="Moolhuijzen P."/>
            <person name="Goolsby J.A."/>
            <person name="Tidwell J."/>
            <person name="Bellgard S.E."/>
            <person name="Bellgard M.I."/>
        </authorList>
    </citation>
    <scope>NUCLEOTIDE SEQUENCE</scope>
    <source>
        <tissue evidence="2">Shoot tissue taken approximately 20 cm above the soil surface</tissue>
    </source>
</reference>
<dbReference type="Pfam" id="PF10551">
    <property type="entry name" value="MULE"/>
    <property type="match status" value="1"/>
</dbReference>
<evidence type="ECO:0000259" key="1">
    <source>
        <dbReference type="Pfam" id="PF10551"/>
    </source>
</evidence>
<dbReference type="PANTHER" id="PTHR47718">
    <property type="entry name" value="OS01G0519700 PROTEIN"/>
    <property type="match status" value="1"/>
</dbReference>
<name>A0A0A8YT92_ARUDO</name>
<accession>A0A0A8YT92</accession>
<sequence>MVRSIFWTDARSQLDYSLFGDFISFDTTYSTNKYNMPFAPLIGINGHSRNIVFGWALL</sequence>
<dbReference type="InterPro" id="IPR018289">
    <property type="entry name" value="MULE_transposase_dom"/>
</dbReference>
<feature type="domain" description="MULE transposase" evidence="1">
    <location>
        <begin position="23"/>
        <end position="58"/>
    </location>
</feature>
<organism evidence="2">
    <name type="scientific">Arundo donax</name>
    <name type="common">Giant reed</name>
    <name type="synonym">Donax arundinaceus</name>
    <dbReference type="NCBI Taxonomy" id="35708"/>
    <lineage>
        <taxon>Eukaryota</taxon>
        <taxon>Viridiplantae</taxon>
        <taxon>Streptophyta</taxon>
        <taxon>Embryophyta</taxon>
        <taxon>Tracheophyta</taxon>
        <taxon>Spermatophyta</taxon>
        <taxon>Magnoliopsida</taxon>
        <taxon>Liliopsida</taxon>
        <taxon>Poales</taxon>
        <taxon>Poaceae</taxon>
        <taxon>PACMAD clade</taxon>
        <taxon>Arundinoideae</taxon>
        <taxon>Arundineae</taxon>
        <taxon>Arundo</taxon>
    </lineage>
</organism>